<sequence>MGVETLREADDGPRSKRAAILGAAVEHFGEVGFEATKWSEIAKHVGIGQTALYHYFESKAHCLLTVMRIGLHNSDEAFRAATADAPSAHEALRRAVRSAYEISDLEVRQNRILQANIALLVSERSSEREEAERLACRELVARIERNWTELLRQGMDSGEFARRDPQLLARTLLGTIVAVWRWYRPGGETGLEAICELVTHCCVRIVTP</sequence>
<dbReference type="GO" id="GO:0003700">
    <property type="term" value="F:DNA-binding transcription factor activity"/>
    <property type="evidence" value="ECO:0007669"/>
    <property type="project" value="TreeGrafter"/>
</dbReference>
<dbReference type="InterPro" id="IPR001647">
    <property type="entry name" value="HTH_TetR"/>
</dbReference>
<dbReference type="InterPro" id="IPR050109">
    <property type="entry name" value="HTH-type_TetR-like_transc_reg"/>
</dbReference>
<protein>
    <submittedName>
        <fullName evidence="6">AcrR family transcriptional regulator</fullName>
    </submittedName>
</protein>
<evidence type="ECO:0000313" key="7">
    <source>
        <dbReference type="Proteomes" id="UP000580474"/>
    </source>
</evidence>
<dbReference type="Pfam" id="PF17932">
    <property type="entry name" value="TetR_C_24"/>
    <property type="match status" value="1"/>
</dbReference>
<dbReference type="PANTHER" id="PTHR30055:SF234">
    <property type="entry name" value="HTH-TYPE TRANSCRIPTIONAL REGULATOR BETI"/>
    <property type="match status" value="1"/>
</dbReference>
<dbReference type="InterPro" id="IPR009057">
    <property type="entry name" value="Homeodomain-like_sf"/>
</dbReference>
<feature type="domain" description="HTH tetR-type" evidence="5">
    <location>
        <begin position="14"/>
        <end position="74"/>
    </location>
</feature>
<keyword evidence="2 4" id="KW-0238">DNA-binding</keyword>
<dbReference type="GO" id="GO:0000976">
    <property type="term" value="F:transcription cis-regulatory region binding"/>
    <property type="evidence" value="ECO:0007669"/>
    <property type="project" value="TreeGrafter"/>
</dbReference>
<gene>
    <name evidence="6" type="ORF">BJ969_003225</name>
</gene>
<organism evidence="6 7">
    <name type="scientific">Saccharopolyspora gloriosae</name>
    <dbReference type="NCBI Taxonomy" id="455344"/>
    <lineage>
        <taxon>Bacteria</taxon>
        <taxon>Bacillati</taxon>
        <taxon>Actinomycetota</taxon>
        <taxon>Actinomycetes</taxon>
        <taxon>Pseudonocardiales</taxon>
        <taxon>Pseudonocardiaceae</taxon>
        <taxon>Saccharopolyspora</taxon>
    </lineage>
</organism>
<feature type="DNA-binding region" description="H-T-H motif" evidence="4">
    <location>
        <begin position="37"/>
        <end position="56"/>
    </location>
</feature>
<evidence type="ECO:0000256" key="2">
    <source>
        <dbReference type="ARBA" id="ARBA00023125"/>
    </source>
</evidence>
<evidence type="ECO:0000256" key="4">
    <source>
        <dbReference type="PROSITE-ProRule" id="PRU00335"/>
    </source>
</evidence>
<dbReference type="InterPro" id="IPR036271">
    <property type="entry name" value="Tet_transcr_reg_TetR-rel_C_sf"/>
</dbReference>
<dbReference type="SUPFAM" id="SSF48498">
    <property type="entry name" value="Tetracyclin repressor-like, C-terminal domain"/>
    <property type="match status" value="1"/>
</dbReference>
<dbReference type="AlphaFoldDB" id="A0A840NPG1"/>
<dbReference type="PROSITE" id="PS50977">
    <property type="entry name" value="HTH_TETR_2"/>
    <property type="match status" value="1"/>
</dbReference>
<dbReference type="Pfam" id="PF00440">
    <property type="entry name" value="TetR_N"/>
    <property type="match status" value="1"/>
</dbReference>
<dbReference type="SUPFAM" id="SSF46689">
    <property type="entry name" value="Homeodomain-like"/>
    <property type="match status" value="1"/>
</dbReference>
<dbReference type="RefSeq" id="WP_184479710.1">
    <property type="nucleotide sequence ID" value="NZ_JACHIV010000001.1"/>
</dbReference>
<dbReference type="InterPro" id="IPR041490">
    <property type="entry name" value="KstR2_TetR_C"/>
</dbReference>
<reference evidence="6 7" key="1">
    <citation type="submission" date="2020-08" db="EMBL/GenBank/DDBJ databases">
        <title>Sequencing the genomes of 1000 actinobacteria strains.</title>
        <authorList>
            <person name="Klenk H.-P."/>
        </authorList>
    </citation>
    <scope>NUCLEOTIDE SEQUENCE [LARGE SCALE GENOMIC DNA]</scope>
    <source>
        <strain evidence="6 7">DSM 45582</strain>
    </source>
</reference>
<comment type="caution">
    <text evidence="6">The sequence shown here is derived from an EMBL/GenBank/DDBJ whole genome shotgun (WGS) entry which is preliminary data.</text>
</comment>
<dbReference type="Gene3D" id="1.10.357.10">
    <property type="entry name" value="Tetracycline Repressor, domain 2"/>
    <property type="match status" value="1"/>
</dbReference>
<name>A0A840NPG1_9PSEU</name>
<keyword evidence="1" id="KW-0805">Transcription regulation</keyword>
<keyword evidence="3" id="KW-0804">Transcription</keyword>
<proteinExistence type="predicted"/>
<evidence type="ECO:0000256" key="1">
    <source>
        <dbReference type="ARBA" id="ARBA00023015"/>
    </source>
</evidence>
<dbReference type="Gene3D" id="1.10.10.60">
    <property type="entry name" value="Homeodomain-like"/>
    <property type="match status" value="1"/>
</dbReference>
<keyword evidence="7" id="KW-1185">Reference proteome</keyword>
<dbReference type="PANTHER" id="PTHR30055">
    <property type="entry name" value="HTH-TYPE TRANSCRIPTIONAL REGULATOR RUTR"/>
    <property type="match status" value="1"/>
</dbReference>
<accession>A0A840NPG1</accession>
<evidence type="ECO:0000313" key="6">
    <source>
        <dbReference type="EMBL" id="MBB5070137.1"/>
    </source>
</evidence>
<evidence type="ECO:0000256" key="3">
    <source>
        <dbReference type="ARBA" id="ARBA00023163"/>
    </source>
</evidence>
<dbReference type="PRINTS" id="PR00455">
    <property type="entry name" value="HTHTETR"/>
</dbReference>
<evidence type="ECO:0000259" key="5">
    <source>
        <dbReference type="PROSITE" id="PS50977"/>
    </source>
</evidence>
<dbReference type="Proteomes" id="UP000580474">
    <property type="component" value="Unassembled WGS sequence"/>
</dbReference>
<dbReference type="EMBL" id="JACHIV010000001">
    <property type="protein sequence ID" value="MBB5070137.1"/>
    <property type="molecule type" value="Genomic_DNA"/>
</dbReference>